<proteinExistence type="predicted"/>
<gene>
    <name evidence="1" type="ORF">RU86_GL001073</name>
</gene>
<reference evidence="1 2" key="1">
    <citation type="submission" date="2014-12" db="EMBL/GenBank/DDBJ databases">
        <title>Draft genome sequences of 10 type strains of Lactococcus.</title>
        <authorList>
            <person name="Sun Z."/>
            <person name="Zhong Z."/>
            <person name="Liu W."/>
            <person name="Zhang W."/>
            <person name="Zhang H."/>
        </authorList>
    </citation>
    <scope>NUCLEOTIDE SEQUENCE [LARGE SCALE GENOMIC DNA]</scope>
    <source>
        <strain evidence="1 2">DSM 6634</strain>
    </source>
</reference>
<sequence>MTLLAKPLRHYAKHGMKTEVDDQNRCYPLLYLTKAKA</sequence>
<accession>A0A2A5S5B0</accession>
<dbReference type="AlphaFoldDB" id="A0A2A5S5B0"/>
<keyword evidence="2" id="KW-1185">Reference proteome</keyword>
<organism evidence="1 2">
    <name type="scientific">Pseudolactococcus piscium</name>
    <dbReference type="NCBI Taxonomy" id="1364"/>
    <lineage>
        <taxon>Bacteria</taxon>
        <taxon>Bacillati</taxon>
        <taxon>Bacillota</taxon>
        <taxon>Bacilli</taxon>
        <taxon>Lactobacillales</taxon>
        <taxon>Streptococcaceae</taxon>
        <taxon>Pseudolactococcus</taxon>
    </lineage>
</organism>
<protein>
    <submittedName>
        <fullName evidence="1">Uncharacterized protein</fullName>
    </submittedName>
</protein>
<evidence type="ECO:0000313" key="1">
    <source>
        <dbReference type="EMBL" id="PCS08689.1"/>
    </source>
</evidence>
<dbReference type="EMBL" id="JXJW01000002">
    <property type="protein sequence ID" value="PCS08689.1"/>
    <property type="molecule type" value="Genomic_DNA"/>
</dbReference>
<dbReference type="Proteomes" id="UP000218282">
    <property type="component" value="Unassembled WGS sequence"/>
</dbReference>
<name>A0A2A5S5B0_9LACT</name>
<evidence type="ECO:0000313" key="2">
    <source>
        <dbReference type="Proteomes" id="UP000218282"/>
    </source>
</evidence>
<comment type="caution">
    <text evidence="1">The sequence shown here is derived from an EMBL/GenBank/DDBJ whole genome shotgun (WGS) entry which is preliminary data.</text>
</comment>